<dbReference type="EMBL" id="BMDH01000002">
    <property type="protein sequence ID" value="GGI14359.1"/>
    <property type="molecule type" value="Genomic_DNA"/>
</dbReference>
<dbReference type="RefSeq" id="WP_188355209.1">
    <property type="nucleotide sequence ID" value="NZ_BMDH01000002.1"/>
</dbReference>
<sequence>MTTTTILSPALRKLSLSARLTLRAEFAWYRDLQEDDRALVHAMIDSALAQFSSWFTQYNEHPDQHPQVQVGTIFTLGSVQLTEHISLQQTLDLTRFFVDFLELHLDGFTLPSQQQYAREAMAIFAKEIAFAAAQVYANAAQTKHIHQTDNWQEIHTRALQTLIKQSLDLHALQSQAVQHALAQLYWDTTMPSTAIIAALDAHVTLNTIKATIEQDGGRCILALLDALDTSSLPDYLQMAQLADSHDQQAQHFIGVVSGPAEQLADMVNHALAYCTTHTVCVGSTGVDTIALVRSLHEVCSTARTLPALMEPGYIVYAHMMLPERALLGDDLAKQQLIHTVFEVLVEQGSDDPMANTVTTFLRAGSSLEATAQLLHVHPNTVRYRLKRSAELTGWDPLIPRDAYVLTTALSLGLMQYSAK</sequence>
<dbReference type="InterPro" id="IPR042070">
    <property type="entry name" value="PucR_C-HTH_sf"/>
</dbReference>
<protein>
    <recommendedName>
        <fullName evidence="1">PucR C-terminal helix-turn-helix domain-containing protein</fullName>
    </recommendedName>
</protein>
<name>A0A8J3EYX0_9BIFI</name>
<dbReference type="Pfam" id="PF13556">
    <property type="entry name" value="HTH_30"/>
    <property type="match status" value="1"/>
</dbReference>
<feature type="domain" description="PucR C-terminal helix-turn-helix" evidence="1">
    <location>
        <begin position="355"/>
        <end position="410"/>
    </location>
</feature>
<dbReference type="Proteomes" id="UP000619536">
    <property type="component" value="Unassembled WGS sequence"/>
</dbReference>
<accession>A0A8J3EYX0</accession>
<keyword evidence="3" id="KW-1185">Reference proteome</keyword>
<organism evidence="2 3">
    <name type="scientific">Galliscardovia ingluviei</name>
    <dbReference type="NCBI Taxonomy" id="1769422"/>
    <lineage>
        <taxon>Bacteria</taxon>
        <taxon>Bacillati</taxon>
        <taxon>Actinomycetota</taxon>
        <taxon>Actinomycetes</taxon>
        <taxon>Bifidobacteriales</taxon>
        <taxon>Bifidobacteriaceae</taxon>
        <taxon>Galliscardovia</taxon>
    </lineage>
</organism>
<dbReference type="Gene3D" id="1.10.10.2840">
    <property type="entry name" value="PucR C-terminal helix-turn-helix domain"/>
    <property type="match status" value="1"/>
</dbReference>
<gene>
    <name evidence="2" type="ORF">GCM10007377_10540</name>
</gene>
<dbReference type="InterPro" id="IPR025736">
    <property type="entry name" value="PucR_C-HTH_dom"/>
</dbReference>
<reference evidence="2" key="2">
    <citation type="submission" date="2020-09" db="EMBL/GenBank/DDBJ databases">
        <authorList>
            <person name="Sun Q."/>
            <person name="Sedlacek I."/>
        </authorList>
    </citation>
    <scope>NUCLEOTIDE SEQUENCE</scope>
    <source>
        <strain evidence="2">CCM 8606</strain>
    </source>
</reference>
<dbReference type="PANTHER" id="PTHR33744">
    <property type="entry name" value="CARBOHYDRATE DIACID REGULATOR"/>
    <property type="match status" value="1"/>
</dbReference>
<evidence type="ECO:0000259" key="1">
    <source>
        <dbReference type="Pfam" id="PF13556"/>
    </source>
</evidence>
<dbReference type="PANTHER" id="PTHR33744:SF7">
    <property type="entry name" value="PUCR FAMILY TRANSCRIPTIONAL REGULATOR"/>
    <property type="match status" value="1"/>
</dbReference>
<evidence type="ECO:0000313" key="2">
    <source>
        <dbReference type="EMBL" id="GGI14359.1"/>
    </source>
</evidence>
<proteinExistence type="predicted"/>
<evidence type="ECO:0000313" key="3">
    <source>
        <dbReference type="Proteomes" id="UP000619536"/>
    </source>
</evidence>
<dbReference type="InterPro" id="IPR051448">
    <property type="entry name" value="CdaR-like_regulators"/>
</dbReference>
<comment type="caution">
    <text evidence="2">The sequence shown here is derived from an EMBL/GenBank/DDBJ whole genome shotgun (WGS) entry which is preliminary data.</text>
</comment>
<dbReference type="AlphaFoldDB" id="A0A8J3EYX0"/>
<reference evidence="2" key="1">
    <citation type="journal article" date="2014" name="Int. J. Syst. Evol. Microbiol.">
        <title>Complete genome sequence of Corynebacterium casei LMG S-19264T (=DSM 44701T), isolated from a smear-ripened cheese.</title>
        <authorList>
            <consortium name="US DOE Joint Genome Institute (JGI-PGF)"/>
            <person name="Walter F."/>
            <person name="Albersmeier A."/>
            <person name="Kalinowski J."/>
            <person name="Ruckert C."/>
        </authorList>
    </citation>
    <scope>NUCLEOTIDE SEQUENCE</scope>
    <source>
        <strain evidence="2">CCM 8606</strain>
    </source>
</reference>